<protein>
    <submittedName>
        <fullName evidence="1">Universal stress protein</fullName>
    </submittedName>
</protein>
<evidence type="ECO:0000313" key="2">
    <source>
        <dbReference type="Proteomes" id="UP001597557"/>
    </source>
</evidence>
<dbReference type="SUPFAM" id="SSF52402">
    <property type="entry name" value="Adenine nucleotide alpha hydrolases-like"/>
    <property type="match status" value="2"/>
</dbReference>
<keyword evidence="2" id="KW-1185">Reference proteome</keyword>
<dbReference type="Proteomes" id="UP001597557">
    <property type="component" value="Unassembled WGS sequence"/>
</dbReference>
<dbReference type="EMBL" id="JBHUPD010000002">
    <property type="protein sequence ID" value="MFD2872910.1"/>
    <property type="molecule type" value="Genomic_DNA"/>
</dbReference>
<gene>
    <name evidence="1" type="ORF">ACFS5N_10560</name>
</gene>
<name>A0ABW5YC83_9SPHI</name>
<comment type="caution">
    <text evidence="1">The sequence shown here is derived from an EMBL/GenBank/DDBJ whole genome shotgun (WGS) entry which is preliminary data.</text>
</comment>
<reference evidence="2" key="1">
    <citation type="journal article" date="2019" name="Int. J. Syst. Evol. Microbiol.">
        <title>The Global Catalogue of Microorganisms (GCM) 10K type strain sequencing project: providing services to taxonomists for standard genome sequencing and annotation.</title>
        <authorList>
            <consortium name="The Broad Institute Genomics Platform"/>
            <consortium name="The Broad Institute Genome Sequencing Center for Infectious Disease"/>
            <person name="Wu L."/>
            <person name="Ma J."/>
        </authorList>
    </citation>
    <scope>NUCLEOTIDE SEQUENCE [LARGE SCALE GENOMIC DNA]</scope>
    <source>
        <strain evidence="2">KCTC 22437</strain>
    </source>
</reference>
<dbReference type="Gene3D" id="3.40.50.12370">
    <property type="match status" value="1"/>
</dbReference>
<proteinExistence type="predicted"/>
<dbReference type="RefSeq" id="WP_377185104.1">
    <property type="nucleotide sequence ID" value="NZ_JBHUPD010000002.1"/>
</dbReference>
<organism evidence="1 2">
    <name type="scientific">Mucilaginibacter ximonensis</name>
    <dbReference type="NCBI Taxonomy" id="538021"/>
    <lineage>
        <taxon>Bacteria</taxon>
        <taxon>Pseudomonadati</taxon>
        <taxon>Bacteroidota</taxon>
        <taxon>Sphingobacteriia</taxon>
        <taxon>Sphingobacteriales</taxon>
        <taxon>Sphingobacteriaceae</taxon>
        <taxon>Mucilaginibacter</taxon>
    </lineage>
</organism>
<sequence>MKKIIAAFDGLKFSAATLNYAIEIAARNKSILTGVFLEDLLYHSFNLFDMVGSHGVSQAKLNRLIKKDQDTRQQAVALFEKICNKKSVDYLVHQDKSFAITDLIKESVYADLTIIGAAETLNHYEQPKPTPFVKELLAGAQSPVLVVPATHQPIERIVMLYDGHPSSVFALKMFTYLFSWTVKYPIEIVYAAEKKLALLPESNLVGEYIRCHFDDPVFTELTGEPEEALIAHLKQASPGTVVIMGAYGRGAVSRMFSSSMANRLMETLDLPLFIAHNR</sequence>
<accession>A0ABW5YC83</accession>
<evidence type="ECO:0000313" key="1">
    <source>
        <dbReference type="EMBL" id="MFD2872910.1"/>
    </source>
</evidence>